<dbReference type="OrthoDB" id="37057at10239"/>
<accession>G5CKI4</accession>
<dbReference type="Proteomes" id="UP000232836">
    <property type="component" value="Segment"/>
</dbReference>
<feature type="region of interest" description="Disordered" evidence="1">
    <location>
        <begin position="37"/>
        <end position="80"/>
    </location>
</feature>
<sequence length="80" mass="9245">MAQAQIAEQKILQALFEQLKKEIADGEGLAWLFQQKAYTDGDNKPTKETPPLRTTSEDLRSHSNNKQQRYNQSNHRSCRN</sequence>
<proteinExistence type="predicted"/>
<name>G5CKI4_9VIRU</name>
<dbReference type="Pfam" id="PF12475">
    <property type="entry name" value="Amdo_NSP_1-3"/>
    <property type="match status" value="1"/>
</dbReference>
<keyword evidence="4" id="KW-1185">Reference proteome</keyword>
<evidence type="ECO:0000259" key="2">
    <source>
        <dbReference type="Pfam" id="PF12475"/>
    </source>
</evidence>
<reference evidence="4" key="1">
    <citation type="journal article" date="2011" name="Emerg. Infect. Dis.">
        <title>Novel amdovirus in gray foxes.</title>
        <authorList>
            <person name="Li L."/>
            <person name="Pesavento P.A."/>
            <person name="Woods L."/>
            <person name="Clifford D.L."/>
            <person name="Luff J."/>
            <person name="Wang C."/>
            <person name="Delwart E."/>
        </authorList>
    </citation>
    <scope>NUCLEOTIDE SEQUENCE [LARGE SCALE GENOMIC DNA]</scope>
</reference>
<evidence type="ECO:0000313" key="3">
    <source>
        <dbReference type="EMBL" id="AEP95280.1"/>
    </source>
</evidence>
<dbReference type="EMBL" id="JN202450">
    <property type="protein sequence ID" value="AEP95280.1"/>
    <property type="molecule type" value="Genomic_DNA"/>
</dbReference>
<evidence type="ECO:0000256" key="1">
    <source>
        <dbReference type="SAM" id="MobiDB-lite"/>
    </source>
</evidence>
<evidence type="ECO:0000313" key="4">
    <source>
        <dbReference type="Proteomes" id="UP000232836"/>
    </source>
</evidence>
<dbReference type="InterPro" id="IPR020960">
    <property type="entry name" value="ADV_NS1-3"/>
</dbReference>
<protein>
    <submittedName>
        <fullName evidence="3">NS3</fullName>
    </submittedName>
</protein>
<dbReference type="GeneID" id="37618310"/>
<feature type="domain" description="Aleutian mink disease parvovirus non-structural protein 1-3" evidence="2">
    <location>
        <begin position="38"/>
        <end position="79"/>
    </location>
</feature>
<dbReference type="RefSeq" id="YP_009507343.1">
    <property type="nucleotide sequence ID" value="NC_038533.1"/>
</dbReference>
<feature type="compositionally biased region" description="Polar residues" evidence="1">
    <location>
        <begin position="62"/>
        <end position="80"/>
    </location>
</feature>
<organism evidence="3 4">
    <name type="scientific">Gray fox amdovirus</name>
    <dbReference type="NCBI Taxonomy" id="1093101"/>
    <lineage>
        <taxon>Viruses</taxon>
        <taxon>Monodnaviria</taxon>
        <taxon>Shotokuvirae</taxon>
        <taxon>Cossaviricota</taxon>
        <taxon>Quintoviricetes</taxon>
        <taxon>Piccovirales</taxon>
        <taxon>Parvoviridae</taxon>
        <taxon>Parvovirinae</taxon>
        <taxon>Amdoparvovirus</taxon>
        <taxon>Amdoparvovirus carnivoran2</taxon>
    </lineage>
</organism>
<dbReference type="KEGG" id="vg:37618310"/>